<dbReference type="Proteomes" id="UP000184291">
    <property type="component" value="Unassembled WGS sequence"/>
</dbReference>
<keyword evidence="4 6" id="KW-0472">Membrane</keyword>
<dbReference type="PIRSF" id="PIRSF006648">
    <property type="entry name" value="DrrB"/>
    <property type="match status" value="1"/>
</dbReference>
<evidence type="ECO:0000256" key="1">
    <source>
        <dbReference type="ARBA" id="ARBA00004141"/>
    </source>
</evidence>
<dbReference type="InterPro" id="IPR051784">
    <property type="entry name" value="Nod_factor_ABC_transporter"/>
</dbReference>
<feature type="transmembrane region" description="Helical" evidence="6">
    <location>
        <begin position="235"/>
        <end position="253"/>
    </location>
</feature>
<dbReference type="EMBL" id="FQTT01000015">
    <property type="protein sequence ID" value="SHE26734.1"/>
    <property type="molecule type" value="Genomic_DNA"/>
</dbReference>
<feature type="transmembrane region" description="Helical" evidence="6">
    <location>
        <begin position="68"/>
        <end position="89"/>
    </location>
</feature>
<dbReference type="GO" id="GO:0043190">
    <property type="term" value="C:ATP-binding cassette (ABC) transporter complex"/>
    <property type="evidence" value="ECO:0007669"/>
    <property type="project" value="InterPro"/>
</dbReference>
<evidence type="ECO:0000313" key="9">
    <source>
        <dbReference type="Proteomes" id="UP000184291"/>
    </source>
</evidence>
<gene>
    <name evidence="8" type="ORF">ACGLYG10_2988</name>
</gene>
<dbReference type="RefSeq" id="WP_073333660.1">
    <property type="nucleotide sequence ID" value="NZ_FQTT01000015.1"/>
</dbReference>
<evidence type="ECO:0000256" key="6">
    <source>
        <dbReference type="SAM" id="Phobius"/>
    </source>
</evidence>
<evidence type="ECO:0000256" key="2">
    <source>
        <dbReference type="ARBA" id="ARBA00022692"/>
    </source>
</evidence>
<proteinExistence type="predicted"/>
<feature type="domain" description="ABC-2 type transporter transmembrane" evidence="7">
    <location>
        <begin position="64"/>
        <end position="250"/>
    </location>
</feature>
<dbReference type="InterPro" id="IPR000412">
    <property type="entry name" value="ABC_2_transport"/>
</dbReference>
<keyword evidence="5" id="KW-0046">Antibiotic resistance</keyword>
<feature type="transmembrane region" description="Helical" evidence="6">
    <location>
        <begin position="110"/>
        <end position="138"/>
    </location>
</feature>
<evidence type="ECO:0000259" key="7">
    <source>
        <dbReference type="Pfam" id="PF12698"/>
    </source>
</evidence>
<keyword evidence="2 6" id="KW-0812">Transmembrane</keyword>
<name>A0A1M4S3C6_9ACTO</name>
<dbReference type="STRING" id="1892869.ACGLYG10_2988"/>
<dbReference type="InterPro" id="IPR013525">
    <property type="entry name" value="ABC2_TM"/>
</dbReference>
<keyword evidence="9" id="KW-1185">Reference proteome</keyword>
<evidence type="ECO:0000313" key="8">
    <source>
        <dbReference type="EMBL" id="SHE26734.1"/>
    </source>
</evidence>
<feature type="transmembrane region" description="Helical" evidence="6">
    <location>
        <begin position="144"/>
        <end position="166"/>
    </location>
</feature>
<comment type="subcellular location">
    <subcellularLocation>
        <location evidence="1">Membrane</location>
        <topology evidence="1">Multi-pass membrane protein</topology>
    </subcellularLocation>
</comment>
<dbReference type="PANTHER" id="PTHR43229">
    <property type="entry name" value="NODULATION PROTEIN J"/>
    <property type="match status" value="1"/>
</dbReference>
<feature type="transmembrane region" description="Helical" evidence="6">
    <location>
        <begin position="178"/>
        <end position="196"/>
    </location>
</feature>
<organism evidence="8 9">
    <name type="scientific">Actinomyces glycerinitolerans</name>
    <dbReference type="NCBI Taxonomy" id="1892869"/>
    <lineage>
        <taxon>Bacteria</taxon>
        <taxon>Bacillati</taxon>
        <taxon>Actinomycetota</taxon>
        <taxon>Actinomycetes</taxon>
        <taxon>Actinomycetales</taxon>
        <taxon>Actinomycetaceae</taxon>
        <taxon>Actinomyces</taxon>
    </lineage>
</organism>
<feature type="transmembrane region" description="Helical" evidence="6">
    <location>
        <begin position="31"/>
        <end position="48"/>
    </location>
</feature>
<accession>A0A1M4S3C6</accession>
<dbReference type="GO" id="GO:0046677">
    <property type="term" value="P:response to antibiotic"/>
    <property type="evidence" value="ECO:0007669"/>
    <property type="project" value="UniProtKB-KW"/>
</dbReference>
<reference evidence="9" key="1">
    <citation type="submission" date="2016-09" db="EMBL/GenBank/DDBJ databases">
        <authorList>
            <person name="Strepis N."/>
        </authorList>
    </citation>
    <scope>NUCLEOTIDE SEQUENCE [LARGE SCALE GENOMIC DNA]</scope>
</reference>
<evidence type="ECO:0000256" key="4">
    <source>
        <dbReference type="ARBA" id="ARBA00023136"/>
    </source>
</evidence>
<dbReference type="AlphaFoldDB" id="A0A1M4S3C6"/>
<dbReference type="OrthoDB" id="5079470at2"/>
<dbReference type="PANTHER" id="PTHR43229:SF2">
    <property type="entry name" value="NODULATION PROTEIN J"/>
    <property type="match status" value="1"/>
</dbReference>
<protein>
    <recommendedName>
        <fullName evidence="7">ABC-2 type transporter transmembrane domain-containing protein</fullName>
    </recommendedName>
</protein>
<dbReference type="GO" id="GO:0140359">
    <property type="term" value="F:ABC-type transporter activity"/>
    <property type="evidence" value="ECO:0007669"/>
    <property type="project" value="InterPro"/>
</dbReference>
<evidence type="ECO:0000256" key="5">
    <source>
        <dbReference type="ARBA" id="ARBA00023251"/>
    </source>
</evidence>
<keyword evidence="3 6" id="KW-1133">Transmembrane helix</keyword>
<sequence length="260" mass="27793">MSTTTDGGALRSARPLTITHWREMSRNRTNFGVAILLPFFMAGVFLGMDKILHSTMGGPGPDFSALVVPIALCMLLTGTCMTLTAGPIAEYRQYGTLRILGTTPVSRGQFILTHLAVRVLLAIALSVLVGVLGVLLGISETVAVWRAFVIALPSSVLFLALGYFIGSIVGSGQAATNIATFTGLFFMFTSGVVLPLELLSDSAKRVLDFLPTSYFGDLLFWVTGGVQRYETTLDFAVLIGVAIVAVPLAVKTFHWEAAKN</sequence>
<evidence type="ECO:0000256" key="3">
    <source>
        <dbReference type="ARBA" id="ARBA00022989"/>
    </source>
</evidence>
<dbReference type="Pfam" id="PF12698">
    <property type="entry name" value="ABC2_membrane_3"/>
    <property type="match status" value="1"/>
</dbReference>